<dbReference type="InterPro" id="IPR011466">
    <property type="entry name" value="DUF1572"/>
</dbReference>
<sequence>MDGDFASSYLRDVEQRFHGLKSLADRALSQVKDDELSVAIDEESNSIAILMKHISGNMIHRWTDPFAPPEKRPPRDRDMEFTVTEEDTKTALFERWEEAWSAFFKSLGRFDPGDLGRIVTHAGREYTLLEALNDQLVHYAGHVGQIIFLAKHFRGRDWQSLSIPRKR</sequence>
<evidence type="ECO:0008006" key="3">
    <source>
        <dbReference type="Google" id="ProtNLM"/>
    </source>
</evidence>
<dbReference type="Pfam" id="PF07609">
    <property type="entry name" value="DUF1572"/>
    <property type="match status" value="1"/>
</dbReference>
<proteinExistence type="predicted"/>
<protein>
    <recommendedName>
        <fullName evidence="3">DUF1572 domain-containing protein</fullName>
    </recommendedName>
</protein>
<evidence type="ECO:0000313" key="2">
    <source>
        <dbReference type="Proteomes" id="UP000037210"/>
    </source>
</evidence>
<comment type="caution">
    <text evidence="1">The sequence shown here is derived from an EMBL/GenBank/DDBJ whole genome shotgun (WGS) entry which is preliminary data.</text>
</comment>
<organism evidence="1 2">
    <name type="scientific">miscellaneous Crenarchaeota group-15 archaeon DG-45</name>
    <dbReference type="NCBI Taxonomy" id="1685127"/>
    <lineage>
        <taxon>Archaea</taxon>
        <taxon>Candidatus Bathyarchaeota</taxon>
        <taxon>MCG-15</taxon>
    </lineage>
</organism>
<dbReference type="Proteomes" id="UP000037210">
    <property type="component" value="Unassembled WGS sequence"/>
</dbReference>
<accession>A0A0M0BMM6</accession>
<dbReference type="InterPro" id="IPR034660">
    <property type="entry name" value="DinB/YfiT-like"/>
</dbReference>
<gene>
    <name evidence="1" type="ORF">AC482_05500</name>
</gene>
<dbReference type="SUPFAM" id="SSF109854">
    <property type="entry name" value="DinB/YfiT-like putative metalloenzymes"/>
    <property type="match status" value="1"/>
</dbReference>
<dbReference type="AlphaFoldDB" id="A0A0M0BMM6"/>
<dbReference type="Gene3D" id="1.20.120.450">
    <property type="entry name" value="dinb family like domain"/>
    <property type="match status" value="1"/>
</dbReference>
<dbReference type="EMBL" id="LFWZ01000050">
    <property type="protein sequence ID" value="KON29832.1"/>
    <property type="molecule type" value="Genomic_DNA"/>
</dbReference>
<reference evidence="1 2" key="1">
    <citation type="submission" date="2015-06" db="EMBL/GenBank/DDBJ databases">
        <title>New insights into the roles of widespread benthic archaea in carbon and nitrogen cycling.</title>
        <authorList>
            <person name="Lazar C.S."/>
            <person name="Baker B.J."/>
            <person name="Seitz K.W."/>
            <person name="Hyde A.S."/>
            <person name="Dick G.J."/>
            <person name="Hinrichs K.-U."/>
            <person name="Teske A.P."/>
        </authorList>
    </citation>
    <scope>NUCLEOTIDE SEQUENCE [LARGE SCALE GENOMIC DNA]</scope>
    <source>
        <strain evidence="1">DG-45</strain>
    </source>
</reference>
<evidence type="ECO:0000313" key="1">
    <source>
        <dbReference type="EMBL" id="KON29832.1"/>
    </source>
</evidence>
<name>A0A0M0BMM6_9ARCH</name>